<keyword evidence="2 5" id="KW-0032">Aminotransferase</keyword>
<comment type="similarity">
    <text evidence="5">Belongs to the class-I pyridoxal-phosphate-dependent aminotransferase family.</text>
</comment>
<dbReference type="EC" id="2.6.1.-" evidence="5"/>
<dbReference type="PANTHER" id="PTHR42885">
    <property type="entry name" value="HISTIDINOL-PHOSPHATE AMINOTRANSFERASE-RELATED"/>
    <property type="match status" value="1"/>
</dbReference>
<dbReference type="InterPro" id="IPR015424">
    <property type="entry name" value="PyrdxlP-dep_Trfase"/>
</dbReference>
<dbReference type="SUPFAM" id="SSF53383">
    <property type="entry name" value="PLP-dependent transferases"/>
    <property type="match status" value="1"/>
</dbReference>
<protein>
    <recommendedName>
        <fullName evidence="5">Aminotransferase</fullName>
        <ecNumber evidence="5">2.6.1.-</ecNumber>
    </recommendedName>
</protein>
<dbReference type="Gene3D" id="3.40.640.10">
    <property type="entry name" value="Type I PLP-dependent aspartate aminotransferase-like (Major domain)"/>
    <property type="match status" value="1"/>
</dbReference>
<evidence type="ECO:0000256" key="4">
    <source>
        <dbReference type="ARBA" id="ARBA00022898"/>
    </source>
</evidence>
<organism evidence="8 9">
    <name type="scientific">Streptosporangium carneum</name>
    <dbReference type="NCBI Taxonomy" id="47481"/>
    <lineage>
        <taxon>Bacteria</taxon>
        <taxon>Bacillati</taxon>
        <taxon>Actinomycetota</taxon>
        <taxon>Actinomycetes</taxon>
        <taxon>Streptosporangiales</taxon>
        <taxon>Streptosporangiaceae</taxon>
        <taxon>Streptosporangium</taxon>
    </lineage>
</organism>
<dbReference type="InterPro" id="IPR015422">
    <property type="entry name" value="PyrdxlP-dep_Trfase_small"/>
</dbReference>
<dbReference type="Proteomes" id="UP001143474">
    <property type="component" value="Unassembled WGS sequence"/>
</dbReference>
<keyword evidence="4" id="KW-0663">Pyridoxal phosphate</keyword>
<dbReference type="InterPro" id="IPR004839">
    <property type="entry name" value="Aminotransferase_I/II_large"/>
</dbReference>
<dbReference type="InterPro" id="IPR015421">
    <property type="entry name" value="PyrdxlP-dep_Trfase_major"/>
</dbReference>
<reference evidence="8" key="2">
    <citation type="submission" date="2023-01" db="EMBL/GenBank/DDBJ databases">
        <authorList>
            <person name="Sun Q."/>
            <person name="Evtushenko L."/>
        </authorList>
    </citation>
    <scope>NUCLEOTIDE SEQUENCE</scope>
    <source>
        <strain evidence="8">VKM Ac-2007</strain>
    </source>
</reference>
<comment type="caution">
    <text evidence="8">The sequence shown here is derived from an EMBL/GenBank/DDBJ whole genome shotgun (WGS) entry which is preliminary data.</text>
</comment>
<evidence type="ECO:0000256" key="6">
    <source>
        <dbReference type="SAM" id="MobiDB-lite"/>
    </source>
</evidence>
<accession>A0A9W6MEJ0</accession>
<dbReference type="Gene3D" id="3.90.1150.10">
    <property type="entry name" value="Aspartate Aminotransferase, domain 1"/>
    <property type="match status" value="1"/>
</dbReference>
<comment type="cofactor">
    <cofactor evidence="1 5">
        <name>pyridoxal 5'-phosphate</name>
        <dbReference type="ChEBI" id="CHEBI:597326"/>
    </cofactor>
</comment>
<feature type="compositionally biased region" description="Polar residues" evidence="6">
    <location>
        <begin position="336"/>
        <end position="345"/>
    </location>
</feature>
<dbReference type="CDD" id="cd00609">
    <property type="entry name" value="AAT_like"/>
    <property type="match status" value="1"/>
</dbReference>
<evidence type="ECO:0000256" key="3">
    <source>
        <dbReference type="ARBA" id="ARBA00022679"/>
    </source>
</evidence>
<feature type="region of interest" description="Disordered" evidence="6">
    <location>
        <begin position="336"/>
        <end position="375"/>
    </location>
</feature>
<dbReference type="PANTHER" id="PTHR42885:SF2">
    <property type="entry name" value="HISTIDINOL-PHOSPHATE AMINOTRANSFERASE"/>
    <property type="match status" value="1"/>
</dbReference>
<keyword evidence="3 5" id="KW-0808">Transferase</keyword>
<evidence type="ECO:0000256" key="1">
    <source>
        <dbReference type="ARBA" id="ARBA00001933"/>
    </source>
</evidence>
<evidence type="ECO:0000256" key="5">
    <source>
        <dbReference type="RuleBase" id="RU000481"/>
    </source>
</evidence>
<dbReference type="InterPro" id="IPR004838">
    <property type="entry name" value="NHTrfase_class1_PyrdxlP-BS"/>
</dbReference>
<dbReference type="GO" id="GO:0008483">
    <property type="term" value="F:transaminase activity"/>
    <property type="evidence" value="ECO:0007669"/>
    <property type="project" value="UniProtKB-KW"/>
</dbReference>
<dbReference type="AlphaFoldDB" id="A0A9W6MEJ0"/>
<evidence type="ECO:0000259" key="7">
    <source>
        <dbReference type="Pfam" id="PF00155"/>
    </source>
</evidence>
<dbReference type="EMBL" id="BSEV01000010">
    <property type="protein sequence ID" value="GLK11187.1"/>
    <property type="molecule type" value="Genomic_DNA"/>
</dbReference>
<feature type="domain" description="Aminotransferase class I/classII large" evidence="7">
    <location>
        <begin position="67"/>
        <end position="334"/>
    </location>
</feature>
<keyword evidence="9" id="KW-1185">Reference proteome</keyword>
<proteinExistence type="inferred from homology"/>
<evidence type="ECO:0000313" key="8">
    <source>
        <dbReference type="EMBL" id="GLK11187.1"/>
    </source>
</evidence>
<dbReference type="Pfam" id="PF00155">
    <property type="entry name" value="Aminotran_1_2"/>
    <property type="match status" value="1"/>
</dbReference>
<gene>
    <name evidence="8" type="primary">hisC_2</name>
    <name evidence="8" type="ORF">GCM10017600_45930</name>
</gene>
<reference evidence="8" key="1">
    <citation type="journal article" date="2014" name="Int. J. Syst. Evol. Microbiol.">
        <title>Complete genome sequence of Corynebacterium casei LMG S-19264T (=DSM 44701T), isolated from a smear-ripened cheese.</title>
        <authorList>
            <consortium name="US DOE Joint Genome Institute (JGI-PGF)"/>
            <person name="Walter F."/>
            <person name="Albersmeier A."/>
            <person name="Kalinowski J."/>
            <person name="Ruckert C."/>
        </authorList>
    </citation>
    <scope>NUCLEOTIDE SEQUENCE</scope>
    <source>
        <strain evidence="8">VKM Ac-2007</strain>
    </source>
</reference>
<evidence type="ECO:0000313" key="9">
    <source>
        <dbReference type="Proteomes" id="UP001143474"/>
    </source>
</evidence>
<dbReference type="GO" id="GO:0030170">
    <property type="term" value="F:pyridoxal phosphate binding"/>
    <property type="evidence" value="ECO:0007669"/>
    <property type="project" value="InterPro"/>
</dbReference>
<name>A0A9W6MEJ0_9ACTN</name>
<sequence length="375" mass="40390">MRSAFPFEPPPGRHDLINLRDNENPFGGPQRHYPDNTNGDLVAAYVRALDVVEVAPGSDTPGWHWGADNILITRGAADALDLVFRAFFDPGADAVAVTPPTFAIFDELATVYGVARRPVPLLGEDLDRLDVGRLMKLPVKGVLLCDPGNPTGTCLAPEDVLLLLDSFDGLVVIDEAYVECSGRPSYRHLIPDHPNLVVLRSMSKALGMAALRLGAVLAHPELVLALRKVRLPFALPGPVTAQAMNELSRPALLRAQIETFAEERDRFAAELARCPGVGRVFAEAGFVTVEGDAELASLLRLAGFDTLPEPMGWPGHVRISIGRPSDNSRLIAALKTTTARTSRTPQPARPDRPGQTAREAQTAGSPPSRVKGHQT</sequence>
<evidence type="ECO:0000256" key="2">
    <source>
        <dbReference type="ARBA" id="ARBA00022576"/>
    </source>
</evidence>
<dbReference type="RefSeq" id="WP_271219575.1">
    <property type="nucleotide sequence ID" value="NZ_BAAAVD010000014.1"/>
</dbReference>
<dbReference type="PROSITE" id="PS00105">
    <property type="entry name" value="AA_TRANSFER_CLASS_1"/>
    <property type="match status" value="1"/>
</dbReference>